<protein>
    <submittedName>
        <fullName evidence="1">Uncharacterized protein</fullName>
    </submittedName>
</protein>
<name>A0A4Q7V210_PSEST</name>
<proteinExistence type="predicted"/>
<keyword evidence="2" id="KW-1185">Reference proteome</keyword>
<evidence type="ECO:0000313" key="1">
    <source>
        <dbReference type="EMBL" id="RZT87514.1"/>
    </source>
</evidence>
<dbReference type="AlphaFoldDB" id="A0A4Q7V210"/>
<organism evidence="1 2">
    <name type="scientific">Pseudonocardia sediminis</name>
    <dbReference type="NCBI Taxonomy" id="1397368"/>
    <lineage>
        <taxon>Bacteria</taxon>
        <taxon>Bacillati</taxon>
        <taxon>Actinomycetota</taxon>
        <taxon>Actinomycetes</taxon>
        <taxon>Pseudonocardiales</taxon>
        <taxon>Pseudonocardiaceae</taxon>
        <taxon>Pseudonocardia</taxon>
    </lineage>
</organism>
<evidence type="ECO:0000313" key="2">
    <source>
        <dbReference type="Proteomes" id="UP000291591"/>
    </source>
</evidence>
<gene>
    <name evidence="1" type="ORF">EV383_4439</name>
</gene>
<comment type="caution">
    <text evidence="1">The sequence shown here is derived from an EMBL/GenBank/DDBJ whole genome shotgun (WGS) entry which is preliminary data.</text>
</comment>
<sequence length="125" mass="13568">MDAPIRDGEAILERGHSRTRKALADLVAMAVNRGIPWPAVARHPLAARPWELIPMIPDRAARADAYRSEIHYAEQTAAALRTRRGAWLGQVLDAADAPTKIALAGELGCSRPTLDKWLDKGAVAV</sequence>
<dbReference type="Proteomes" id="UP000291591">
    <property type="component" value="Unassembled WGS sequence"/>
</dbReference>
<dbReference type="EMBL" id="SHKL01000001">
    <property type="protein sequence ID" value="RZT87514.1"/>
    <property type="molecule type" value="Genomic_DNA"/>
</dbReference>
<accession>A0A4Q7V210</accession>
<reference evidence="1 2" key="1">
    <citation type="submission" date="2019-02" db="EMBL/GenBank/DDBJ databases">
        <title>Sequencing the genomes of 1000 actinobacteria strains.</title>
        <authorList>
            <person name="Klenk H.-P."/>
        </authorList>
    </citation>
    <scope>NUCLEOTIDE SEQUENCE [LARGE SCALE GENOMIC DNA]</scope>
    <source>
        <strain evidence="1 2">DSM 45779</strain>
    </source>
</reference>